<dbReference type="InterPro" id="IPR039426">
    <property type="entry name" value="TonB-dep_rcpt-like"/>
</dbReference>
<feature type="domain" description="TonB-dependent transporter Oar-like beta-barrel" evidence="8">
    <location>
        <begin position="344"/>
        <end position="1009"/>
    </location>
</feature>
<keyword evidence="6" id="KW-0998">Cell outer membrane</keyword>
<name>A0A921K3A0_9BACT</name>
<dbReference type="SUPFAM" id="SSF56935">
    <property type="entry name" value="Porins"/>
    <property type="match status" value="1"/>
</dbReference>
<dbReference type="PANTHER" id="PTHR30069">
    <property type="entry name" value="TONB-DEPENDENT OUTER MEMBRANE RECEPTOR"/>
    <property type="match status" value="1"/>
</dbReference>
<protein>
    <submittedName>
        <fullName evidence="9">Carboxypeptidase regulatory-like domain-containing protein</fullName>
    </submittedName>
</protein>
<dbReference type="AlphaFoldDB" id="A0A921K3A0"/>
<keyword evidence="9" id="KW-0645">Protease</keyword>
<dbReference type="InterPro" id="IPR008969">
    <property type="entry name" value="CarboxyPept-like_regulatory"/>
</dbReference>
<feature type="signal peptide" evidence="7">
    <location>
        <begin position="1"/>
        <end position="20"/>
    </location>
</feature>
<dbReference type="EMBL" id="DYXD01000131">
    <property type="protein sequence ID" value="HJF07689.1"/>
    <property type="molecule type" value="Genomic_DNA"/>
</dbReference>
<keyword evidence="4" id="KW-0812">Transmembrane</keyword>
<keyword evidence="3" id="KW-1134">Transmembrane beta strand</keyword>
<dbReference type="GO" id="GO:0004180">
    <property type="term" value="F:carboxypeptidase activity"/>
    <property type="evidence" value="ECO:0007669"/>
    <property type="project" value="UniProtKB-KW"/>
</dbReference>
<feature type="domain" description="TonB-dependent transporter Oar-like beta-barrel" evidence="8">
    <location>
        <begin position="232"/>
        <end position="294"/>
    </location>
</feature>
<evidence type="ECO:0000256" key="1">
    <source>
        <dbReference type="ARBA" id="ARBA00004571"/>
    </source>
</evidence>
<dbReference type="RefSeq" id="WP_204462076.1">
    <property type="nucleotide sequence ID" value="NZ_CALUHW010000052.1"/>
</dbReference>
<evidence type="ECO:0000256" key="4">
    <source>
        <dbReference type="ARBA" id="ARBA00022692"/>
    </source>
</evidence>
<evidence type="ECO:0000256" key="3">
    <source>
        <dbReference type="ARBA" id="ARBA00022452"/>
    </source>
</evidence>
<dbReference type="InterPro" id="IPR036942">
    <property type="entry name" value="Beta-barrel_TonB_sf"/>
</dbReference>
<evidence type="ECO:0000313" key="10">
    <source>
        <dbReference type="Proteomes" id="UP000718012"/>
    </source>
</evidence>
<evidence type="ECO:0000313" key="9">
    <source>
        <dbReference type="EMBL" id="HJF07689.1"/>
    </source>
</evidence>
<dbReference type="Pfam" id="PF25183">
    <property type="entry name" value="OMP_b-brl_4"/>
    <property type="match status" value="2"/>
</dbReference>
<dbReference type="InterPro" id="IPR057601">
    <property type="entry name" value="Oar-like_b-barrel"/>
</dbReference>
<feature type="chain" id="PRO_5037839070" evidence="7">
    <location>
        <begin position="21"/>
        <end position="1076"/>
    </location>
</feature>
<accession>A0A921K3A0</accession>
<evidence type="ECO:0000256" key="5">
    <source>
        <dbReference type="ARBA" id="ARBA00023136"/>
    </source>
</evidence>
<dbReference type="Proteomes" id="UP000718012">
    <property type="component" value="Unassembled WGS sequence"/>
</dbReference>
<dbReference type="SUPFAM" id="SSF49464">
    <property type="entry name" value="Carboxypeptidase regulatory domain-like"/>
    <property type="match status" value="1"/>
</dbReference>
<dbReference type="GO" id="GO:0015344">
    <property type="term" value="F:siderophore uptake transmembrane transporter activity"/>
    <property type="evidence" value="ECO:0007669"/>
    <property type="project" value="TreeGrafter"/>
</dbReference>
<comment type="subcellular location">
    <subcellularLocation>
        <location evidence="1">Cell outer membrane</location>
        <topology evidence="1">Multi-pass membrane protein</topology>
    </subcellularLocation>
</comment>
<evidence type="ECO:0000256" key="2">
    <source>
        <dbReference type="ARBA" id="ARBA00022448"/>
    </source>
</evidence>
<dbReference type="Pfam" id="PF13620">
    <property type="entry name" value="CarboxypepD_reg"/>
    <property type="match status" value="1"/>
</dbReference>
<gene>
    <name evidence="9" type="ORF">K8U81_05800</name>
</gene>
<keyword evidence="2" id="KW-0813">Transport</keyword>
<dbReference type="Gene3D" id="2.40.170.20">
    <property type="entry name" value="TonB-dependent receptor, beta-barrel domain"/>
    <property type="match status" value="1"/>
</dbReference>
<keyword evidence="9" id="KW-0121">Carboxypeptidase</keyword>
<keyword evidence="7" id="KW-0732">Signal</keyword>
<sequence length="1076" mass="119364">MKRISLTFLLMLMVHLYALAQVTTSGMNGLVKGGNEPLIGATIVAVHIPSGTSYGTVTNMDGRFILQGMRTGGPYKIDVSYIGFKTSVYEDITLSLGDNFVLNVDLKEDLGELDEVVVVATRSKLSGTKTGASTNINNRDMTTLPSISRSLSDITKLSPYAGSGNSFGGRDARMNNITIDGANLNNNFGLSSAPMPGGSNPISLDAIEELQVNIAPFDVRQANFIGAGINAITKSGTNTFKGTAYTYFKNENMRGNKIDGEDLGERPIEAHRTYGFTLGGPIVKNKLFFFVNGEYEESPSPIFKWRLSEDGVGSDADMISRVTAADMEEFASILRNQYNYEPGSYTDYDAGTFTNKILARVDWNINMNNKFTIRYNYTKNKYTNPTSQSMPYKNVSHGHYGVASMPFRNSCYDMNNLVHSLTAELNSNFGGKMSNQILGTYTKIADERGSDSSIFPMVDILKDGDMFMTAGYELYTYNNAVHNDIWTITDNFTMNLDKHVLTAGLSYEHQYVGNSFMACGLGYYRYNSLEDFRNGAAPTVYSLTYGYGGEDKPVAELSFGQFSAYLQDMWSITPYLKVTGGIRIDVPSYLNDLQENKVVSGMTFAGGAKINTSQWPSTKVMVSPRIGFNWDVLKDNTLRLRGGSGLFTGRIPFVFFTNMPTNSGMIQNTVTITDPTILAKLSGGVISKNEVIARLPEQFPQTPVEKAPGTVAGIDPDFKLPQVWKNTLAADFKLPLPFNTEMTIEGIYAKNLNAVIQQNVNVIPLSDSKMKRFAGPDNRYLYPGSTESRIYKDMSGAYMLTNTTKGYSYSLNASLRMNPIENLNAMLSYTYTGSKEVSGNPGAQPNELWQNVPTVNGGNYMELTNSQYLTPHKVIASLSYRIPYAKNFATSVSLFYSGYNAGNFSYMYDGDMNQDGINNDLIYIPKSKDELTFVDKNGFTAEQQAEAFWNYVNQDSYLKNHKGEYAKAYSARYPWVNQIDLKVVQDFIVKAGKTTNTLQVSLDIFNLGNLLKDTWGVTKVPVNSGRILKYEGVTADNVPTFSMYQSENKLPSETFSYLKNSSNCWQIQVGIRYIFN</sequence>
<evidence type="ECO:0000259" key="8">
    <source>
        <dbReference type="Pfam" id="PF25183"/>
    </source>
</evidence>
<dbReference type="GO" id="GO:0044718">
    <property type="term" value="P:siderophore transmembrane transport"/>
    <property type="evidence" value="ECO:0007669"/>
    <property type="project" value="TreeGrafter"/>
</dbReference>
<proteinExistence type="predicted"/>
<dbReference type="GO" id="GO:0009279">
    <property type="term" value="C:cell outer membrane"/>
    <property type="evidence" value="ECO:0007669"/>
    <property type="project" value="UniProtKB-SubCell"/>
</dbReference>
<keyword evidence="9" id="KW-0378">Hydrolase</keyword>
<evidence type="ECO:0000256" key="7">
    <source>
        <dbReference type="SAM" id="SignalP"/>
    </source>
</evidence>
<dbReference type="PANTHER" id="PTHR30069:SF46">
    <property type="entry name" value="OAR PROTEIN"/>
    <property type="match status" value="1"/>
</dbReference>
<evidence type="ECO:0000256" key="6">
    <source>
        <dbReference type="ARBA" id="ARBA00023237"/>
    </source>
</evidence>
<organism evidence="9 10">
    <name type="scientific">Phocaeicola coprocola</name>
    <dbReference type="NCBI Taxonomy" id="310298"/>
    <lineage>
        <taxon>Bacteria</taxon>
        <taxon>Pseudomonadati</taxon>
        <taxon>Bacteroidota</taxon>
        <taxon>Bacteroidia</taxon>
        <taxon>Bacteroidales</taxon>
        <taxon>Bacteroidaceae</taxon>
        <taxon>Phocaeicola</taxon>
    </lineage>
</organism>
<comment type="caution">
    <text evidence="9">The sequence shown here is derived from an EMBL/GenBank/DDBJ whole genome shotgun (WGS) entry which is preliminary data.</text>
</comment>
<keyword evidence="5" id="KW-0472">Membrane</keyword>
<dbReference type="Gene3D" id="2.60.40.1120">
    <property type="entry name" value="Carboxypeptidase-like, regulatory domain"/>
    <property type="match status" value="1"/>
</dbReference>
<reference evidence="9" key="2">
    <citation type="submission" date="2021-09" db="EMBL/GenBank/DDBJ databases">
        <authorList>
            <person name="Gilroy R."/>
        </authorList>
    </citation>
    <scope>NUCLEOTIDE SEQUENCE</scope>
    <source>
        <strain evidence="9">CHK165-8395</strain>
    </source>
</reference>
<reference evidence="9" key="1">
    <citation type="journal article" date="2021" name="PeerJ">
        <title>Extensive microbial diversity within the chicken gut microbiome revealed by metagenomics and culture.</title>
        <authorList>
            <person name="Gilroy R."/>
            <person name="Ravi A."/>
            <person name="Getino M."/>
            <person name="Pursley I."/>
            <person name="Horton D.L."/>
            <person name="Alikhan N.F."/>
            <person name="Baker D."/>
            <person name="Gharbi K."/>
            <person name="Hall N."/>
            <person name="Watson M."/>
            <person name="Adriaenssens E.M."/>
            <person name="Foster-Nyarko E."/>
            <person name="Jarju S."/>
            <person name="Secka A."/>
            <person name="Antonio M."/>
            <person name="Oren A."/>
            <person name="Chaudhuri R.R."/>
            <person name="La Ragione R."/>
            <person name="Hildebrand F."/>
            <person name="Pallen M.J."/>
        </authorList>
    </citation>
    <scope>NUCLEOTIDE SEQUENCE</scope>
    <source>
        <strain evidence="9">CHK165-8395</strain>
    </source>
</reference>